<evidence type="ECO:0000259" key="7">
    <source>
        <dbReference type="Pfam" id="PF09335"/>
    </source>
</evidence>
<comment type="similarity">
    <text evidence="6">Belongs to the TVP38/TMEM64 family.</text>
</comment>
<evidence type="ECO:0000256" key="5">
    <source>
        <dbReference type="ARBA" id="ARBA00023136"/>
    </source>
</evidence>
<feature type="domain" description="VTT" evidence="7">
    <location>
        <begin position="90"/>
        <end position="208"/>
    </location>
</feature>
<feature type="transmembrane region" description="Helical" evidence="6">
    <location>
        <begin position="186"/>
        <end position="208"/>
    </location>
</feature>
<proteinExistence type="inferred from homology"/>
<evidence type="ECO:0000256" key="2">
    <source>
        <dbReference type="ARBA" id="ARBA00022475"/>
    </source>
</evidence>
<dbReference type="PANTHER" id="PTHR12677">
    <property type="entry name" value="GOLGI APPARATUS MEMBRANE PROTEIN TVP38-RELATED"/>
    <property type="match status" value="1"/>
</dbReference>
<evidence type="ECO:0000256" key="3">
    <source>
        <dbReference type="ARBA" id="ARBA00022692"/>
    </source>
</evidence>
<feature type="transmembrane region" description="Helical" evidence="6">
    <location>
        <begin position="102"/>
        <end position="126"/>
    </location>
</feature>
<evidence type="ECO:0000256" key="6">
    <source>
        <dbReference type="RuleBase" id="RU366058"/>
    </source>
</evidence>
<keyword evidence="5 6" id="KW-0472">Membrane</keyword>
<dbReference type="PANTHER" id="PTHR12677:SF59">
    <property type="entry name" value="GOLGI APPARATUS MEMBRANE PROTEIN TVP38-RELATED"/>
    <property type="match status" value="1"/>
</dbReference>
<sequence>MIEYVINKTDDSRRKGTAIRRGQKGPLIFNLIVFLLITVGIIWLSWLYGPALTSLAANPGKLERFLNSFGGISILIFIGLQMIQVIIAVVPGELLEIAGGYIYGTLAGSLFSIIGIALGSAVNFFLGRLFGMSLLQLFISKEKLIKMSILLNGQKSKLAILILFLLPGIPKDILCYVGGLLPVRPLYFLSVSAAARIPALLISCYVGANLRKENFLLAAIVTGSSIIIIVLAFLLKKRITALLHRHHQSEEKDKYPDLPRAIHRK</sequence>
<dbReference type="InterPro" id="IPR015414">
    <property type="entry name" value="TMEM64"/>
</dbReference>
<evidence type="ECO:0000313" key="8">
    <source>
        <dbReference type="EMBL" id="XCJ17144.1"/>
    </source>
</evidence>
<dbReference type="InterPro" id="IPR032816">
    <property type="entry name" value="VTT_dom"/>
</dbReference>
<feature type="transmembrane region" description="Helical" evidence="6">
    <location>
        <begin position="68"/>
        <end position="90"/>
    </location>
</feature>
<keyword evidence="4 6" id="KW-1133">Transmembrane helix</keyword>
<dbReference type="AlphaFoldDB" id="A0AAU8IFF5"/>
<feature type="transmembrane region" description="Helical" evidence="6">
    <location>
        <begin position="27"/>
        <end position="48"/>
    </location>
</feature>
<dbReference type="GO" id="GO:0005886">
    <property type="term" value="C:plasma membrane"/>
    <property type="evidence" value="ECO:0007669"/>
    <property type="project" value="UniProtKB-SubCell"/>
</dbReference>
<dbReference type="RefSeq" id="WP_353948447.1">
    <property type="nucleotide sequence ID" value="NZ_CP159510.1"/>
</dbReference>
<reference evidence="8" key="1">
    <citation type="submission" date="2024-06" db="EMBL/GenBank/DDBJ databases">
        <authorList>
            <person name="Fan A."/>
            <person name="Zhang F.Y."/>
            <person name="Zhang L."/>
        </authorList>
    </citation>
    <scope>NUCLEOTIDE SEQUENCE</scope>
    <source>
        <strain evidence="8">Y61</strain>
    </source>
</reference>
<dbReference type="Pfam" id="PF09335">
    <property type="entry name" value="VTT_dom"/>
    <property type="match status" value="1"/>
</dbReference>
<name>A0AAU8IFF5_9BACL</name>
<keyword evidence="2 6" id="KW-1003">Cell membrane</keyword>
<dbReference type="EMBL" id="CP159510">
    <property type="protein sequence ID" value="XCJ17144.1"/>
    <property type="molecule type" value="Genomic_DNA"/>
</dbReference>
<accession>A0AAU8IFF5</accession>
<feature type="transmembrane region" description="Helical" evidence="6">
    <location>
        <begin position="158"/>
        <end position="179"/>
    </location>
</feature>
<evidence type="ECO:0000256" key="1">
    <source>
        <dbReference type="ARBA" id="ARBA00004651"/>
    </source>
</evidence>
<gene>
    <name evidence="8" type="ORF">ABNN70_00920</name>
</gene>
<protein>
    <recommendedName>
        <fullName evidence="6">TVP38/TMEM64 family membrane protein</fullName>
    </recommendedName>
</protein>
<comment type="subcellular location">
    <subcellularLocation>
        <location evidence="1 6">Cell membrane</location>
        <topology evidence="1 6">Multi-pass membrane protein</topology>
    </subcellularLocation>
</comment>
<keyword evidence="3 6" id="KW-0812">Transmembrane</keyword>
<feature type="transmembrane region" description="Helical" evidence="6">
    <location>
        <begin position="214"/>
        <end position="235"/>
    </location>
</feature>
<organism evidence="8">
    <name type="scientific">Sporolactobacillus sp. Y61</name>
    <dbReference type="NCBI Taxonomy" id="3160863"/>
    <lineage>
        <taxon>Bacteria</taxon>
        <taxon>Bacillati</taxon>
        <taxon>Bacillota</taxon>
        <taxon>Bacilli</taxon>
        <taxon>Bacillales</taxon>
        <taxon>Sporolactobacillaceae</taxon>
        <taxon>Sporolactobacillus</taxon>
    </lineage>
</organism>
<evidence type="ECO:0000256" key="4">
    <source>
        <dbReference type="ARBA" id="ARBA00022989"/>
    </source>
</evidence>